<comment type="subcellular location">
    <subcellularLocation>
        <location evidence="2">Cytoplasm</location>
    </subcellularLocation>
    <subcellularLocation>
        <location evidence="1">Golgi apparatus membrane</location>
        <topology evidence="1">Peripheral membrane protein</topology>
        <orientation evidence="1">Cytoplasmic side</orientation>
    </subcellularLocation>
</comment>
<accession>A0ABM3W7B9</accession>
<feature type="compositionally biased region" description="Basic and acidic residues" evidence="18">
    <location>
        <begin position="144"/>
        <end position="154"/>
    </location>
</feature>
<keyword evidence="10" id="KW-0653">Protein transport</keyword>
<keyword evidence="9" id="KW-0931">ER-Golgi transport</keyword>
<feature type="coiled-coil region" evidence="17">
    <location>
        <begin position="283"/>
        <end position="317"/>
    </location>
</feature>
<evidence type="ECO:0000256" key="1">
    <source>
        <dbReference type="ARBA" id="ARBA00004255"/>
    </source>
</evidence>
<dbReference type="SMART" id="SM00105">
    <property type="entry name" value="ArfGap"/>
    <property type="match status" value="1"/>
</dbReference>
<gene>
    <name evidence="21" type="primary">ARFGAP2</name>
</gene>
<dbReference type="PRINTS" id="PR00405">
    <property type="entry name" value="REVINTRACTNG"/>
</dbReference>
<evidence type="ECO:0000256" key="9">
    <source>
        <dbReference type="ARBA" id="ARBA00022892"/>
    </source>
</evidence>
<dbReference type="Pfam" id="PF01412">
    <property type="entry name" value="ArfGap"/>
    <property type="match status" value="1"/>
</dbReference>
<evidence type="ECO:0000256" key="4">
    <source>
        <dbReference type="ARBA" id="ARBA00022468"/>
    </source>
</evidence>
<feature type="region of interest" description="Disordered" evidence="18">
    <location>
        <begin position="137"/>
        <end position="199"/>
    </location>
</feature>
<dbReference type="Gene3D" id="1.10.220.150">
    <property type="entry name" value="Arf GTPase activating protein"/>
    <property type="match status" value="1"/>
</dbReference>
<dbReference type="InterPro" id="IPR037278">
    <property type="entry name" value="ARFGAP/RecO"/>
</dbReference>
<evidence type="ECO:0000256" key="12">
    <source>
        <dbReference type="ARBA" id="ARBA00023054"/>
    </source>
</evidence>
<evidence type="ECO:0000256" key="5">
    <source>
        <dbReference type="ARBA" id="ARBA00022490"/>
    </source>
</evidence>
<sequence>MAAEPSKTEIQTLFKRLRAVPTNKACFDCGAKNPSWASITYGVFLCIDCSGVHRSLGVHLSFIRSTELDSNWNWFQLRCMQVGGNANATAFFRQHGCTASDANAKYNSRAAQMYREKIRQLGSAALAKHGTDLWIDTSSAPTHSPEKKDSDFFTEHTQPTVWNSPATDPAESQQLAPSAENSGQPQPEHGPTTDLLGTSPKASLESVCLSPKGVLPARELKTSLIGKKKPAVAKKGLGAKRGLGAQKVSSQSFSEIERQAQVAEKLREQQVADATQQAEESMVASMRLAYQELQIDRKKEEKKLQNLEGKKREQAERLGMGLVTRSSVSHSVLTEMQVIEQETPVSAKSSRSQLDLFDDVGTFASGPPKVTNRKEVESRSSGAESSEARQKFAGAKAISSDMFFGREVDTEYEARSRLQQLSGSSAISSSDLFGDVEGAHGAGSVSLGNVLPTADIAQFKQGVKSVAGKMAVLANGVMNSLQDRYGSY</sequence>
<evidence type="ECO:0000256" key="7">
    <source>
        <dbReference type="ARBA" id="ARBA00022771"/>
    </source>
</evidence>
<evidence type="ECO:0000256" key="3">
    <source>
        <dbReference type="ARBA" id="ARBA00022448"/>
    </source>
</evidence>
<evidence type="ECO:0000256" key="14">
    <source>
        <dbReference type="ARBA" id="ARBA00039244"/>
    </source>
</evidence>
<evidence type="ECO:0000256" key="6">
    <source>
        <dbReference type="ARBA" id="ARBA00022723"/>
    </source>
</evidence>
<keyword evidence="5" id="KW-0963">Cytoplasm</keyword>
<keyword evidence="4" id="KW-0343">GTPase activation</keyword>
<feature type="domain" description="Arf-GAP" evidence="19">
    <location>
        <begin position="11"/>
        <end position="117"/>
    </location>
</feature>
<dbReference type="PANTHER" id="PTHR45686:SF10">
    <property type="entry name" value="ADP-RIBOSYLATION FACTOR GTPASE-ACTIVATING PROTEIN 2"/>
    <property type="match status" value="1"/>
</dbReference>
<dbReference type="RefSeq" id="XP_060032469.1">
    <property type="nucleotide sequence ID" value="XM_060176486.1"/>
</dbReference>
<keyword evidence="3" id="KW-0813">Transport</keyword>
<proteinExistence type="predicted"/>
<keyword evidence="13" id="KW-0472">Membrane</keyword>
<keyword evidence="8" id="KW-0862">Zinc</keyword>
<evidence type="ECO:0000256" key="18">
    <source>
        <dbReference type="SAM" id="MobiDB-lite"/>
    </source>
</evidence>
<dbReference type="CDD" id="cd09029">
    <property type="entry name" value="ArfGap_ArfGap2"/>
    <property type="match status" value="1"/>
</dbReference>
<evidence type="ECO:0000256" key="16">
    <source>
        <dbReference type="PROSITE-ProRule" id="PRU00288"/>
    </source>
</evidence>
<feature type="region of interest" description="Disordered" evidence="18">
    <location>
        <begin position="358"/>
        <end position="390"/>
    </location>
</feature>
<keyword evidence="11" id="KW-0333">Golgi apparatus</keyword>
<evidence type="ECO:0000256" key="13">
    <source>
        <dbReference type="ARBA" id="ARBA00023136"/>
    </source>
</evidence>
<keyword evidence="6" id="KW-0479">Metal-binding</keyword>
<dbReference type="PANTHER" id="PTHR45686">
    <property type="entry name" value="ADP-RIBOSYLATION FACTOR GTPASE ACTIVATING PROTEIN 3, ISOFORM H-RELATED"/>
    <property type="match status" value="1"/>
</dbReference>
<evidence type="ECO:0000313" key="20">
    <source>
        <dbReference type="Proteomes" id="UP001652624"/>
    </source>
</evidence>
<name>A0ABM3W7B9_ERIEU</name>
<evidence type="ECO:0000256" key="2">
    <source>
        <dbReference type="ARBA" id="ARBA00004496"/>
    </source>
</evidence>
<dbReference type="InterPro" id="IPR001164">
    <property type="entry name" value="ArfGAP_dom"/>
</dbReference>
<evidence type="ECO:0000256" key="17">
    <source>
        <dbReference type="SAM" id="Coils"/>
    </source>
</evidence>
<reference evidence="21" key="1">
    <citation type="submission" date="2025-08" db="UniProtKB">
        <authorList>
            <consortium name="RefSeq"/>
        </authorList>
    </citation>
    <scope>IDENTIFICATION</scope>
</reference>
<organism evidence="20 21">
    <name type="scientific">Erinaceus europaeus</name>
    <name type="common">Western European hedgehog</name>
    <dbReference type="NCBI Taxonomy" id="9365"/>
    <lineage>
        <taxon>Eukaryota</taxon>
        <taxon>Metazoa</taxon>
        <taxon>Chordata</taxon>
        <taxon>Craniata</taxon>
        <taxon>Vertebrata</taxon>
        <taxon>Euteleostomi</taxon>
        <taxon>Mammalia</taxon>
        <taxon>Eutheria</taxon>
        <taxon>Laurasiatheria</taxon>
        <taxon>Eulipotyphla</taxon>
        <taxon>Erinaceidae</taxon>
        <taxon>Erinaceinae</taxon>
        <taxon>Erinaceus</taxon>
    </lineage>
</organism>
<dbReference type="PROSITE" id="PS50115">
    <property type="entry name" value="ARFGAP"/>
    <property type="match status" value="1"/>
</dbReference>
<feature type="compositionally biased region" description="Polar residues" evidence="18">
    <location>
        <begin position="155"/>
        <end position="185"/>
    </location>
</feature>
<keyword evidence="12 17" id="KW-0175">Coiled coil</keyword>
<evidence type="ECO:0000256" key="15">
    <source>
        <dbReference type="ARBA" id="ARBA00043100"/>
    </source>
</evidence>
<dbReference type="SUPFAM" id="SSF57863">
    <property type="entry name" value="ArfGap/RecO-like zinc finger"/>
    <property type="match status" value="1"/>
</dbReference>
<dbReference type="Proteomes" id="UP001652624">
    <property type="component" value="Chromosome 17"/>
</dbReference>
<keyword evidence="7 16" id="KW-0863">Zinc-finger</keyword>
<dbReference type="InterPro" id="IPR038508">
    <property type="entry name" value="ArfGAP_dom_sf"/>
</dbReference>
<protein>
    <recommendedName>
        <fullName evidence="14">ADP-ribosylation factor GTPase-activating protein 2</fullName>
    </recommendedName>
    <alternativeName>
        <fullName evidence="15">Zinc finger protein 289</fullName>
    </alternativeName>
</protein>
<evidence type="ECO:0000256" key="11">
    <source>
        <dbReference type="ARBA" id="ARBA00023034"/>
    </source>
</evidence>
<evidence type="ECO:0000313" key="21">
    <source>
        <dbReference type="RefSeq" id="XP_060032469.1"/>
    </source>
</evidence>
<keyword evidence="20" id="KW-1185">Reference proteome</keyword>
<evidence type="ECO:0000259" key="19">
    <source>
        <dbReference type="PROSITE" id="PS50115"/>
    </source>
</evidence>
<dbReference type="GeneID" id="103109932"/>
<evidence type="ECO:0000256" key="8">
    <source>
        <dbReference type="ARBA" id="ARBA00022833"/>
    </source>
</evidence>
<evidence type="ECO:0000256" key="10">
    <source>
        <dbReference type="ARBA" id="ARBA00022927"/>
    </source>
</evidence>